<dbReference type="PATRIC" id="fig|1268635.3.peg.2619"/>
<dbReference type="Proteomes" id="UP000018838">
    <property type="component" value="Chromosome"/>
</dbReference>
<dbReference type="STRING" id="1268635.Loa_02555"/>
<evidence type="ECO:0000313" key="2">
    <source>
        <dbReference type="Proteomes" id="UP000018838"/>
    </source>
</evidence>
<evidence type="ECO:0000313" key="1">
    <source>
        <dbReference type="EMBL" id="AHE68092.1"/>
    </source>
</evidence>
<sequence>MDLFIAEDRARNKGLGVQMIQQFIGEFLTKFQAIIVDRKPIMHKPYVAMRKWILSGLNLAKMKIICNSPRHPECSEGSPATGTY</sequence>
<dbReference type="HOGENOM" id="CLU_2523451_0_0_6"/>
<gene>
    <name evidence="1" type="ORF">Loa_02555</name>
</gene>
<accession>W0BHI2</accession>
<reference evidence="1 2" key="1">
    <citation type="journal article" date="2013" name="Int. J. Med. Microbiol.">
        <title>Legionella oakridgensis ATCC 33761 genome sequence and phenotypic characterization reveals its replication capacity in amoebae.</title>
        <authorList>
            <person name="Brzuszkiewicz E."/>
            <person name="Schulz T."/>
            <person name="Rydzewski K."/>
            <person name="Daniel R."/>
            <person name="Gillmaier N."/>
            <person name="Dittmann C."/>
            <person name="Holland G."/>
            <person name="Schunder E."/>
            <person name="Lautner M."/>
            <person name="Eisenreich W."/>
            <person name="Luck C."/>
            <person name="Heuner K."/>
        </authorList>
    </citation>
    <scope>NUCLEOTIDE SEQUENCE [LARGE SCALE GENOMIC DNA]</scope>
    <source>
        <strain>OR-10</strain>
        <strain evidence="2">ATCC 33761</strain>
    </source>
</reference>
<name>W0BHI2_9GAMM</name>
<dbReference type="RefSeq" id="WP_237757998.1">
    <property type="nucleotide sequence ID" value="NZ_CP004006.1"/>
</dbReference>
<dbReference type="AlphaFoldDB" id="W0BHI2"/>
<protein>
    <submittedName>
        <fullName evidence="1">Uncharacterized protein</fullName>
    </submittedName>
</protein>
<dbReference type="KEGG" id="lok:Loa_02555"/>
<proteinExistence type="predicted"/>
<dbReference type="EMBL" id="CP004006">
    <property type="protein sequence ID" value="AHE68092.1"/>
    <property type="molecule type" value="Genomic_DNA"/>
</dbReference>
<organism evidence="1 2">
    <name type="scientific">Legionella oakridgensis ATCC 33761 = DSM 21215</name>
    <dbReference type="NCBI Taxonomy" id="1268635"/>
    <lineage>
        <taxon>Bacteria</taxon>
        <taxon>Pseudomonadati</taxon>
        <taxon>Pseudomonadota</taxon>
        <taxon>Gammaproteobacteria</taxon>
        <taxon>Legionellales</taxon>
        <taxon>Legionellaceae</taxon>
        <taxon>Legionella</taxon>
    </lineage>
</organism>
<keyword evidence="2" id="KW-1185">Reference proteome</keyword>